<sequence>MRHSHHPSPAHLLHHCTPFPPPPYSYLPVLQLVTLATLPAAGLYAIGGLLASPLVIPALILKNLAVLAIFTPFLLLTLPVALPVGFVLAALCLTHEVCKALFITFTPLLWPLYFLCKWWKISCIVSQVIVTDTIMPWLVPLRFTFIAAILPKLAMS</sequence>
<proteinExistence type="predicted"/>
<evidence type="ECO:0000313" key="3">
    <source>
        <dbReference type="EMBL" id="SZX76424.1"/>
    </source>
</evidence>
<gene>
    <name evidence="3" type="ORF">BQ4739_LOCUS16811</name>
    <name evidence="4" type="ORF">BQ4739_LOCUS16812</name>
    <name evidence="2" type="ORF">BQ4739_LOCUS3568</name>
</gene>
<evidence type="ECO:0000313" key="5">
    <source>
        <dbReference type="Proteomes" id="UP000256970"/>
    </source>
</evidence>
<evidence type="ECO:0000313" key="4">
    <source>
        <dbReference type="EMBL" id="SZX76425.1"/>
    </source>
</evidence>
<dbReference type="EMBL" id="FNXT01000277">
    <property type="protein sequence ID" value="SZX62998.1"/>
    <property type="molecule type" value="Genomic_DNA"/>
</dbReference>
<reference evidence="2 5" key="1">
    <citation type="submission" date="2016-10" db="EMBL/GenBank/DDBJ databases">
        <authorList>
            <person name="Cai Z."/>
        </authorList>
    </citation>
    <scope>NUCLEOTIDE SEQUENCE [LARGE SCALE GENOMIC DNA]</scope>
</reference>
<dbReference type="EMBL" id="FNXT01001257">
    <property type="protein sequence ID" value="SZX76425.1"/>
    <property type="molecule type" value="Genomic_DNA"/>
</dbReference>
<dbReference type="Proteomes" id="UP000256970">
    <property type="component" value="Unassembled WGS sequence"/>
</dbReference>
<keyword evidence="1" id="KW-0812">Transmembrane</keyword>
<feature type="transmembrane region" description="Helical" evidence="1">
    <location>
        <begin position="64"/>
        <end position="91"/>
    </location>
</feature>
<protein>
    <submittedName>
        <fullName evidence="2">Uncharacterized protein</fullName>
    </submittedName>
</protein>
<dbReference type="EMBL" id="FNXT01001257">
    <property type="protein sequence ID" value="SZX76424.1"/>
    <property type="molecule type" value="Genomic_DNA"/>
</dbReference>
<dbReference type="AlphaFoldDB" id="A0A383VBR3"/>
<feature type="transmembrane region" description="Helical" evidence="1">
    <location>
        <begin position="128"/>
        <end position="150"/>
    </location>
</feature>
<feature type="transmembrane region" description="Helical" evidence="1">
    <location>
        <begin position="97"/>
        <end position="116"/>
    </location>
</feature>
<evidence type="ECO:0000313" key="2">
    <source>
        <dbReference type="EMBL" id="SZX62998.1"/>
    </source>
</evidence>
<keyword evidence="5" id="KW-1185">Reference proteome</keyword>
<organism evidence="2 5">
    <name type="scientific">Tetradesmus obliquus</name>
    <name type="common">Green alga</name>
    <name type="synonym">Acutodesmus obliquus</name>
    <dbReference type="NCBI Taxonomy" id="3088"/>
    <lineage>
        <taxon>Eukaryota</taxon>
        <taxon>Viridiplantae</taxon>
        <taxon>Chlorophyta</taxon>
        <taxon>core chlorophytes</taxon>
        <taxon>Chlorophyceae</taxon>
        <taxon>CS clade</taxon>
        <taxon>Sphaeropleales</taxon>
        <taxon>Scenedesmaceae</taxon>
        <taxon>Tetradesmus</taxon>
    </lineage>
</organism>
<evidence type="ECO:0000256" key="1">
    <source>
        <dbReference type="SAM" id="Phobius"/>
    </source>
</evidence>
<name>A0A383VBR3_TETOB</name>
<keyword evidence="1" id="KW-0472">Membrane</keyword>
<accession>A0A383VBR3</accession>
<feature type="transmembrane region" description="Helical" evidence="1">
    <location>
        <begin position="29"/>
        <end position="52"/>
    </location>
</feature>
<keyword evidence="1" id="KW-1133">Transmembrane helix</keyword>